<dbReference type="EnsemblMetazoa" id="Aqu2.1.20869_001">
    <property type="protein sequence ID" value="Aqu2.1.20869_001"/>
    <property type="gene ID" value="Aqu2.1.20869"/>
</dbReference>
<proteinExistence type="predicted"/>
<organism evidence="1">
    <name type="scientific">Amphimedon queenslandica</name>
    <name type="common">Sponge</name>
    <dbReference type="NCBI Taxonomy" id="400682"/>
    <lineage>
        <taxon>Eukaryota</taxon>
        <taxon>Metazoa</taxon>
        <taxon>Porifera</taxon>
        <taxon>Demospongiae</taxon>
        <taxon>Heteroscleromorpha</taxon>
        <taxon>Haplosclerida</taxon>
        <taxon>Niphatidae</taxon>
        <taxon>Amphimedon</taxon>
    </lineage>
</organism>
<evidence type="ECO:0000313" key="1">
    <source>
        <dbReference type="EnsemblMetazoa" id="Aqu2.1.20869_001"/>
    </source>
</evidence>
<dbReference type="InParanoid" id="A0A1X7TZB8"/>
<sequence>MLRSVLNQTKDQSQLILAHFPIYNSLALAKKSSFIDKNAVISRALSQGRKR</sequence>
<reference evidence="1" key="1">
    <citation type="submission" date="2017-05" db="UniProtKB">
        <authorList>
            <consortium name="EnsemblMetazoa"/>
        </authorList>
    </citation>
    <scope>IDENTIFICATION</scope>
</reference>
<protein>
    <submittedName>
        <fullName evidence="1">Uncharacterized protein</fullName>
    </submittedName>
</protein>
<dbReference type="AlphaFoldDB" id="A0A1X7TZB8"/>
<name>A0A1X7TZB8_AMPQE</name>
<accession>A0A1X7TZB8</accession>